<sequence length="1245" mass="140075">MAVENNVVSRHDIAQIRKSIIDLRRLGRYRQAHADILTLDAGLRQIPSVAIEIASLYLAQGHYIRAWDTCQLPESGIFEHGDPSRAFTPLIYDVDCVALALIKAYIGISRFARTTTALQVAERVCEVWFARNSKECSNNLIHLLPAGTEKEYQDHILRSWTALDPTCAADSNAVENNVTVLPSQILLEFYYYRIQVTAGEQTLLEEAEVKKKAAKRMDFLADWLMAHDRLREARFIIYLRIDLLKDPKNDQAILKRLLANLSGKESLAPEEANTRLDIARCIFKLNNGKITEEVREHVRKSEELFKKAGHEFGLIDLMDMQINETGESKRPEDMLSWKLDAAEQYFAKECYQQGIRCLLFSIPVTTDMGTIRERTQAIIERAQMEISKVGGESLEQLLFVQTVAQTVIRAPEYGYARQCIEDYILRLPSEMSPTMEGNLYTTLMMAYLSLGNLEKSRNWAEKALLTFRTGRSYINISDAALYLALTYYHQGKGLSKGSGISLVQYSNAANICQGWAELDHQVEYHGGEVAKCLLLVRCYGGMELWDLCDKWLDRAKDSANRNGVPLENGEDLLLLQAVRRNHLDDAVRFALESLEKCKATPSTPNFVIGQEYMRAATTIHSRFIHRCNVKAEQPDADWRAITDDLIEATKLANQALIYYKSSGGTEMAVTAVNYLYALIKNWPSSAKENLVKGWLEEVQFAEELYDSIRRSSLSTDRIESLFEKRGVVSNKELQKLYANAVEACLDQGNGSQAWLWLQRGKARALSDYFGIRALVPERLLAEIRAEPNTQALYDLERESNAAIVKALPQDYVTVRRKAEAARMEMRKNPLLAQLLNIREGAFNIQFEEVELQSALEMTGRNARTVKYIDWFVPEASAKDTRIILFVRSLDGITLNKTLSITTGFVEAWIKRVLEHPPEAHPPLKRSDGNNRLRELSLLIQEIEELTSEEDLLIICPSGPLTRIPIHAIRFRPSNRALIQRNLVLYSSSASTFRYCQMRAAAEGLKDNLPPENPTMLAVYNEDTDEGRAEREAIYGHGDYLHDRVGFNVLKGTAVTKSSFTDHCSQSRSILYYGHAFFDKLDVLQSSLVLSPESSNPTTDSTAGPSTPITSLPLPGCHLTVADAFALDFSRTCPRITLIACDSGTQQVASGDEPLGFIPALLFAGATSVLGTLWPVESRAARAFTEEYYRQLEVQVERQQGAGQRRVVLDLAAAVRGTVLHLMAKGSPGDWAAYVLYGAWFHIVGR</sequence>
<dbReference type="AlphaFoldDB" id="A0A6A5W616"/>
<evidence type="ECO:0000313" key="2">
    <source>
        <dbReference type="EMBL" id="KAF1997262.1"/>
    </source>
</evidence>
<protein>
    <recommendedName>
        <fullName evidence="1">CHAT domain-containing protein</fullName>
    </recommendedName>
</protein>
<dbReference type="SUPFAM" id="SSF48452">
    <property type="entry name" value="TPR-like"/>
    <property type="match status" value="1"/>
</dbReference>
<dbReference type="Pfam" id="PF12770">
    <property type="entry name" value="CHAT"/>
    <property type="match status" value="1"/>
</dbReference>
<name>A0A6A5W616_9PLEO</name>
<dbReference type="Proteomes" id="UP000799779">
    <property type="component" value="Unassembled WGS sequence"/>
</dbReference>
<gene>
    <name evidence="2" type="ORF">P154DRAFT_292425</name>
</gene>
<accession>A0A6A5W616</accession>
<reference evidence="2" key="1">
    <citation type="journal article" date="2020" name="Stud. Mycol.">
        <title>101 Dothideomycetes genomes: a test case for predicting lifestyles and emergence of pathogens.</title>
        <authorList>
            <person name="Haridas S."/>
            <person name="Albert R."/>
            <person name="Binder M."/>
            <person name="Bloem J."/>
            <person name="Labutti K."/>
            <person name="Salamov A."/>
            <person name="Andreopoulos B."/>
            <person name="Baker S."/>
            <person name="Barry K."/>
            <person name="Bills G."/>
            <person name="Bluhm B."/>
            <person name="Cannon C."/>
            <person name="Castanera R."/>
            <person name="Culley D."/>
            <person name="Daum C."/>
            <person name="Ezra D."/>
            <person name="Gonzalez J."/>
            <person name="Henrissat B."/>
            <person name="Kuo A."/>
            <person name="Liang C."/>
            <person name="Lipzen A."/>
            <person name="Lutzoni F."/>
            <person name="Magnuson J."/>
            <person name="Mondo S."/>
            <person name="Nolan M."/>
            <person name="Ohm R."/>
            <person name="Pangilinan J."/>
            <person name="Park H.-J."/>
            <person name="Ramirez L."/>
            <person name="Alfaro M."/>
            <person name="Sun H."/>
            <person name="Tritt A."/>
            <person name="Yoshinaga Y."/>
            <person name="Zwiers L.-H."/>
            <person name="Turgeon B."/>
            <person name="Goodwin S."/>
            <person name="Spatafora J."/>
            <person name="Crous P."/>
            <person name="Grigoriev I."/>
        </authorList>
    </citation>
    <scope>NUCLEOTIDE SEQUENCE</scope>
    <source>
        <strain evidence="2">CBS 123094</strain>
    </source>
</reference>
<dbReference type="EMBL" id="ML977615">
    <property type="protein sequence ID" value="KAF1997262.1"/>
    <property type="molecule type" value="Genomic_DNA"/>
</dbReference>
<dbReference type="InterPro" id="IPR011990">
    <property type="entry name" value="TPR-like_helical_dom_sf"/>
</dbReference>
<evidence type="ECO:0000259" key="1">
    <source>
        <dbReference type="Pfam" id="PF12770"/>
    </source>
</evidence>
<keyword evidence="3" id="KW-1185">Reference proteome</keyword>
<evidence type="ECO:0000313" key="3">
    <source>
        <dbReference type="Proteomes" id="UP000799779"/>
    </source>
</evidence>
<proteinExistence type="predicted"/>
<dbReference type="OrthoDB" id="3758190at2759"/>
<feature type="domain" description="CHAT" evidence="1">
    <location>
        <begin position="948"/>
        <end position="1238"/>
    </location>
</feature>
<organism evidence="2 3">
    <name type="scientific">Amniculicola lignicola CBS 123094</name>
    <dbReference type="NCBI Taxonomy" id="1392246"/>
    <lineage>
        <taxon>Eukaryota</taxon>
        <taxon>Fungi</taxon>
        <taxon>Dikarya</taxon>
        <taxon>Ascomycota</taxon>
        <taxon>Pezizomycotina</taxon>
        <taxon>Dothideomycetes</taxon>
        <taxon>Pleosporomycetidae</taxon>
        <taxon>Pleosporales</taxon>
        <taxon>Amniculicolaceae</taxon>
        <taxon>Amniculicola</taxon>
    </lineage>
</organism>
<dbReference type="InterPro" id="IPR024983">
    <property type="entry name" value="CHAT_dom"/>
</dbReference>